<dbReference type="RefSeq" id="WP_058699517.1">
    <property type="nucleotide sequence ID" value="NZ_CP013690.1"/>
</dbReference>
<keyword evidence="3" id="KW-0378">Hydrolase</keyword>
<protein>
    <recommendedName>
        <fullName evidence="2">3-hydroxyisobutyryl-CoA hydrolase</fullName>
        <ecNumber evidence="2">3.1.2.4</ecNumber>
    </recommendedName>
</protein>
<dbReference type="EC" id="3.1.2.4" evidence="2"/>
<dbReference type="GO" id="GO:0005829">
    <property type="term" value="C:cytosol"/>
    <property type="evidence" value="ECO:0007669"/>
    <property type="project" value="TreeGrafter"/>
</dbReference>
<dbReference type="PANTHER" id="PTHR43176">
    <property type="entry name" value="3-HYDROXYISOBUTYRYL-COA HYDROLASE-RELATED"/>
    <property type="match status" value="1"/>
</dbReference>
<evidence type="ECO:0000256" key="2">
    <source>
        <dbReference type="ARBA" id="ARBA00011915"/>
    </source>
</evidence>
<comment type="catalytic activity">
    <reaction evidence="1">
        <text>3-hydroxy-2-methylpropanoyl-CoA + H2O = 3-hydroxy-2-methylpropanoate + CoA + H(+)</text>
        <dbReference type="Rhea" id="RHEA:20888"/>
        <dbReference type="ChEBI" id="CHEBI:11805"/>
        <dbReference type="ChEBI" id="CHEBI:15377"/>
        <dbReference type="ChEBI" id="CHEBI:15378"/>
        <dbReference type="ChEBI" id="CHEBI:57287"/>
        <dbReference type="ChEBI" id="CHEBI:57340"/>
        <dbReference type="EC" id="3.1.2.4"/>
    </reaction>
</comment>
<accession>A0AAI8C697</accession>
<evidence type="ECO:0000256" key="3">
    <source>
        <dbReference type="ARBA" id="ARBA00022801"/>
    </source>
</evidence>
<dbReference type="GO" id="GO:0003860">
    <property type="term" value="F:3-hydroxyisobutyryl-CoA hydrolase activity"/>
    <property type="evidence" value="ECO:0007669"/>
    <property type="project" value="UniProtKB-EC"/>
</dbReference>
<dbReference type="Proteomes" id="UP000069030">
    <property type="component" value="Chromosome"/>
</dbReference>
<dbReference type="KEGG" id="mod:AS202_12575"/>
<evidence type="ECO:0000313" key="6">
    <source>
        <dbReference type="Proteomes" id="UP000069030"/>
    </source>
</evidence>
<dbReference type="GO" id="GO:0006574">
    <property type="term" value="P:L-valine catabolic process"/>
    <property type="evidence" value="ECO:0007669"/>
    <property type="project" value="TreeGrafter"/>
</dbReference>
<sequence length="369" mass="40985">MSIVLTEIKENLGIITINSEKSLNALSLEIVSELKRILEQWRDDSNIKCIFLQGAGEKAFCAGGDIRQVRKAIEDYKTIDPTQVPPICEEYFITEYSVDYLIHTYPKPIVVWGDGIVMGGGLGLLAGASHRIVTERSLLAMPEISIGLYPDVGASYFLNKMPSAYGLYLGLTGTRFDGADALFLGIADYFIPSTVKDNVLNELVQISSSDQLSDKLNTLLAQRSTSSTDLPISQAMLHKSLIAALEPIRSVAEFIAIVEPVAKSDAWVAAGYSFFTKGSPTSVHVIFRQLTESKHYSLEEVFRSELNLTCQFTVHPDFSEGIRALLIDKDQSPKWTPSTLEQVSNEWIESHFTPLWSTEEHPFKNIKQA</sequence>
<organism evidence="5 6">
    <name type="scientific">Myroides odoratimimus</name>
    <dbReference type="NCBI Taxonomy" id="76832"/>
    <lineage>
        <taxon>Bacteria</taxon>
        <taxon>Pseudomonadati</taxon>
        <taxon>Bacteroidota</taxon>
        <taxon>Flavobacteriia</taxon>
        <taxon>Flavobacteriales</taxon>
        <taxon>Flavobacteriaceae</taxon>
        <taxon>Myroides</taxon>
    </lineage>
</organism>
<gene>
    <name evidence="5" type="ORF">AS202_12575</name>
</gene>
<evidence type="ECO:0000259" key="4">
    <source>
        <dbReference type="Pfam" id="PF16113"/>
    </source>
</evidence>
<evidence type="ECO:0000313" key="5">
    <source>
        <dbReference type="EMBL" id="ALU26933.1"/>
    </source>
</evidence>
<dbReference type="Gene3D" id="3.90.226.10">
    <property type="entry name" value="2-enoyl-CoA Hydratase, Chain A, domain 1"/>
    <property type="match status" value="1"/>
</dbReference>
<dbReference type="Pfam" id="PF16113">
    <property type="entry name" value="ECH_2"/>
    <property type="match status" value="1"/>
</dbReference>
<evidence type="ECO:0000256" key="1">
    <source>
        <dbReference type="ARBA" id="ARBA00001709"/>
    </source>
</evidence>
<feature type="domain" description="Enoyl-CoA hydratase/isomerase" evidence="4">
    <location>
        <begin position="13"/>
        <end position="352"/>
    </location>
</feature>
<dbReference type="AlphaFoldDB" id="A0AAI8C697"/>
<dbReference type="NCBIfam" id="NF004127">
    <property type="entry name" value="PRK05617.1"/>
    <property type="match status" value="1"/>
</dbReference>
<dbReference type="InterPro" id="IPR032259">
    <property type="entry name" value="HIBYL-CoA-H"/>
</dbReference>
<dbReference type="CDD" id="cd06558">
    <property type="entry name" value="crotonase-like"/>
    <property type="match status" value="1"/>
</dbReference>
<dbReference type="PANTHER" id="PTHR43176:SF3">
    <property type="entry name" value="3-HYDROXYISOBUTYRYL-COA HYDROLASE, MITOCHONDRIAL"/>
    <property type="match status" value="1"/>
</dbReference>
<dbReference type="InterPro" id="IPR045004">
    <property type="entry name" value="ECH_dom"/>
</dbReference>
<reference evidence="5 6" key="1">
    <citation type="journal article" date="2016" name="J. Zhejiang Univ. Sci. B">
        <title>Antibiotic resistance mechanisms of Myroides sp.</title>
        <authorList>
            <person name="Hu S."/>
            <person name="Yuan S."/>
            <person name="Qu H."/>
            <person name="Jiang T."/>
            <person name="Zhou Y."/>
            <person name="Wang M."/>
            <person name="Ming D."/>
        </authorList>
    </citation>
    <scope>NUCLEOTIDE SEQUENCE [LARGE SCALE GENOMIC DNA]</scope>
    <source>
        <strain evidence="5 6">PR63039</strain>
    </source>
</reference>
<name>A0AAI8C697_9FLAO</name>
<dbReference type="EMBL" id="CP013690">
    <property type="protein sequence ID" value="ALU26933.1"/>
    <property type="molecule type" value="Genomic_DNA"/>
</dbReference>
<proteinExistence type="predicted"/>
<dbReference type="SUPFAM" id="SSF52096">
    <property type="entry name" value="ClpP/crotonase"/>
    <property type="match status" value="1"/>
</dbReference>
<dbReference type="InterPro" id="IPR029045">
    <property type="entry name" value="ClpP/crotonase-like_dom_sf"/>
</dbReference>